<keyword evidence="6" id="KW-1185">Reference proteome</keyword>
<dbReference type="InterPro" id="IPR050682">
    <property type="entry name" value="ModA/WtpA"/>
</dbReference>
<evidence type="ECO:0000313" key="5">
    <source>
        <dbReference type="EMBL" id="MBD8062650.1"/>
    </source>
</evidence>
<dbReference type="InterPro" id="IPR005950">
    <property type="entry name" value="ModA"/>
</dbReference>
<dbReference type="RefSeq" id="WP_251839763.1">
    <property type="nucleotide sequence ID" value="NZ_JACSPO010000005.1"/>
</dbReference>
<evidence type="ECO:0000256" key="1">
    <source>
        <dbReference type="ARBA" id="ARBA00009175"/>
    </source>
</evidence>
<evidence type="ECO:0000256" key="3">
    <source>
        <dbReference type="ARBA" id="ARBA00022729"/>
    </source>
</evidence>
<protein>
    <submittedName>
        <fullName evidence="5">Molybdate ABC transporter substrate-binding protein</fullName>
    </submittedName>
</protein>
<keyword evidence="3 4" id="KW-0732">Signal</keyword>
<evidence type="ECO:0000313" key="6">
    <source>
        <dbReference type="Proteomes" id="UP000661894"/>
    </source>
</evidence>
<evidence type="ECO:0000256" key="4">
    <source>
        <dbReference type="SAM" id="SignalP"/>
    </source>
</evidence>
<dbReference type="PROSITE" id="PS51257">
    <property type="entry name" value="PROKAR_LIPOPROTEIN"/>
    <property type="match status" value="1"/>
</dbReference>
<dbReference type="PIRSF" id="PIRSF004846">
    <property type="entry name" value="ModA"/>
    <property type="match status" value="1"/>
</dbReference>
<name>A0ABR8Z2S8_9MICO</name>
<keyword evidence="2" id="KW-0479">Metal-binding</keyword>
<evidence type="ECO:0000256" key="2">
    <source>
        <dbReference type="ARBA" id="ARBA00022723"/>
    </source>
</evidence>
<feature type="chain" id="PRO_5045795935" evidence="4">
    <location>
        <begin position="26"/>
        <end position="254"/>
    </location>
</feature>
<dbReference type="SUPFAM" id="SSF53850">
    <property type="entry name" value="Periplasmic binding protein-like II"/>
    <property type="match status" value="1"/>
</dbReference>
<feature type="signal peptide" evidence="4">
    <location>
        <begin position="1"/>
        <end position="25"/>
    </location>
</feature>
<dbReference type="Pfam" id="PF13531">
    <property type="entry name" value="SBP_bac_11"/>
    <property type="match status" value="1"/>
</dbReference>
<comment type="similarity">
    <text evidence="1">Belongs to the bacterial solute-binding protein ModA family.</text>
</comment>
<dbReference type="NCBIfam" id="TIGR01256">
    <property type="entry name" value="modA"/>
    <property type="match status" value="1"/>
</dbReference>
<dbReference type="Gene3D" id="3.40.190.10">
    <property type="entry name" value="Periplasmic binding protein-like II"/>
    <property type="match status" value="2"/>
</dbReference>
<dbReference type="EMBL" id="JACSPO010000005">
    <property type="protein sequence ID" value="MBD8062650.1"/>
    <property type="molecule type" value="Genomic_DNA"/>
</dbReference>
<accession>A0ABR8Z2S8</accession>
<gene>
    <name evidence="5" type="primary">modA</name>
    <name evidence="5" type="ORF">H9624_09965</name>
</gene>
<reference evidence="5 6" key="1">
    <citation type="submission" date="2020-08" db="EMBL/GenBank/DDBJ databases">
        <title>A Genomic Blueprint of the Chicken Gut Microbiome.</title>
        <authorList>
            <person name="Gilroy R."/>
            <person name="Ravi A."/>
            <person name="Getino M."/>
            <person name="Pursley I."/>
            <person name="Horton D.L."/>
            <person name="Alikhan N.-F."/>
            <person name="Baker D."/>
            <person name="Gharbi K."/>
            <person name="Hall N."/>
            <person name="Watson M."/>
            <person name="Adriaenssens E.M."/>
            <person name="Foster-Nyarko E."/>
            <person name="Jarju S."/>
            <person name="Secka A."/>
            <person name="Antonio M."/>
            <person name="Oren A."/>
            <person name="Chaudhuri R."/>
            <person name="La Ragione R.M."/>
            <person name="Hildebrand F."/>
            <person name="Pallen M.J."/>
        </authorList>
    </citation>
    <scope>NUCLEOTIDE SEQUENCE [LARGE SCALE GENOMIC DNA]</scope>
    <source>
        <strain evidence="5 6">Sa1BUA1</strain>
    </source>
</reference>
<dbReference type="PANTHER" id="PTHR30632">
    <property type="entry name" value="MOLYBDATE-BINDING PERIPLASMIC PROTEIN"/>
    <property type="match status" value="1"/>
</dbReference>
<proteinExistence type="inferred from homology"/>
<sequence length="254" mass="24757">MTRGPGLAAVVVAALGLAACGGAEAGGAAAPDERLTVLAAASLHGVFEDLGEVFTEQHPGAEVTFSFAGSADLVAQLDAGAPADVLATADETTMTRAVADGTVAGEPQVFARNVLTLVVPSGNPAGVGGLDDSLDGAALVVCAPQVPCGAATTALADLLGVSLSPVSEEGSVVDVLGKVTSGQADAGLVYTTDAAAAGDAVETIAVPRADEVVNRYPVAVTTGAASPELADAWVELLLGPEGRELLGDAGFGTP</sequence>
<dbReference type="PANTHER" id="PTHR30632:SF0">
    <property type="entry name" value="SULFATE-BINDING PROTEIN"/>
    <property type="match status" value="1"/>
</dbReference>
<comment type="caution">
    <text evidence="5">The sequence shown here is derived from an EMBL/GenBank/DDBJ whole genome shotgun (WGS) entry which is preliminary data.</text>
</comment>
<dbReference type="Proteomes" id="UP000661894">
    <property type="component" value="Unassembled WGS sequence"/>
</dbReference>
<organism evidence="5 6">
    <name type="scientific">Oceanitalea stevensii</name>
    <dbReference type="NCBI Taxonomy" id="2763072"/>
    <lineage>
        <taxon>Bacteria</taxon>
        <taxon>Bacillati</taxon>
        <taxon>Actinomycetota</taxon>
        <taxon>Actinomycetes</taxon>
        <taxon>Micrococcales</taxon>
        <taxon>Bogoriellaceae</taxon>
        <taxon>Georgenia</taxon>
    </lineage>
</organism>